<accession>A0AAN8W2R5</accession>
<dbReference type="GO" id="GO:0000785">
    <property type="term" value="C:chromatin"/>
    <property type="evidence" value="ECO:0007669"/>
    <property type="project" value="TreeGrafter"/>
</dbReference>
<dbReference type="SMART" id="SM00545">
    <property type="entry name" value="JmjN"/>
    <property type="match status" value="1"/>
</dbReference>
<protein>
    <submittedName>
        <fullName evidence="4">JmjN domain</fullName>
    </submittedName>
</protein>
<dbReference type="InterPro" id="IPR003347">
    <property type="entry name" value="JmjC_dom"/>
</dbReference>
<dbReference type="AlphaFoldDB" id="A0AAN8W2R5"/>
<dbReference type="SMART" id="SM00558">
    <property type="entry name" value="JmjC"/>
    <property type="match status" value="1"/>
</dbReference>
<evidence type="ECO:0000313" key="4">
    <source>
        <dbReference type="EMBL" id="KAK6940656.1"/>
    </source>
</evidence>
<dbReference type="GO" id="GO:0005634">
    <property type="term" value="C:nucleus"/>
    <property type="evidence" value="ECO:0007669"/>
    <property type="project" value="TreeGrafter"/>
</dbReference>
<feature type="region of interest" description="Disordered" evidence="1">
    <location>
        <begin position="816"/>
        <end position="872"/>
    </location>
</feature>
<dbReference type="InterPro" id="IPR003349">
    <property type="entry name" value="JmjN"/>
</dbReference>
<dbReference type="Proteomes" id="UP001370490">
    <property type="component" value="Unassembled WGS sequence"/>
</dbReference>
<dbReference type="InterPro" id="IPR004198">
    <property type="entry name" value="Znf_C5HC2"/>
</dbReference>
<proteinExistence type="predicted"/>
<dbReference type="PANTHER" id="PTHR10694:SF54">
    <property type="entry name" value="INACTIVE LYSINE-SPECIFIC DEMETHYLASE JMJ19-RELATED"/>
    <property type="match status" value="1"/>
</dbReference>
<feature type="domain" description="JmjC" evidence="3">
    <location>
        <begin position="351"/>
        <end position="517"/>
    </location>
</feature>
<keyword evidence="5" id="KW-1185">Reference proteome</keyword>
<dbReference type="Pfam" id="PF02928">
    <property type="entry name" value="zf-C5HC2"/>
    <property type="match status" value="1"/>
</dbReference>
<sequence>MGMAYNDAALLMGIECLETHSGCETMDKLSVPSGFKSRTSFTLKKVENRENNSTGFTNVSVPEAAERSTTSTVAPEICLSKKPWIISDQCNQDSERSPAEQLTKSVPPKSSLPKGVLRGCSDCSNCQKITANWQPRKVVINVLEEAPVFYPTVEEFCDTVKYIASIRPKVEEYGICRIVPPQTWKAPSFIMEEGFWDRRFQSYVQQIDKLQNGCMRRHMPCAVDNTREKEKRSDQMDLEGDFCLKDADESGCNENKLFKHEIGPTFSLSAFKKYAKEFQSLYFHDKDVLASPMVYNPAFKKQGVPSVENIEGEYWRIVENPTEEIEVLYGVQLASGIFGGGFPLEPIDSNIAKESGWNLNKLPKLPGSLLSFESFSRSAVLVPQVHVGMCFSSFCWQVEEHHLYLLSYMHFGSPKVCYGIPGRCSFKFEAALKKHVPDLLVQKPQSWHKQVKQLPLSALKSYGIPVYRCVQHPREFILTLPGAYHSGFDCGFNFVEEVNYAPIDWLPFGQNTVELYQEQLRETKISYDRMLLGAAREAVRAQWELSLLMKKTPDNLRWKDSFSKDSILVKALKSRVKLESRRRDYLSISSQSCKMDELFDATSKRECCICLYDLHLSAVGCKCCPDKYACLVHGKQLCPCPWSAKQFLFRYEIKELNALIKALEGKLGTAYRWANELGLRLPNISRYISHEPELNGHSSSAAMSNSKKHKFQSAAITKEIGHSTLDGNSEMRASLLCRPSIELNNPTSTCCLDVTAAEIAPFSKKRKTFEVTPGNTVETCISKSGKVTTYVGTQRRSKEALLSSFYPRTITPNLPKAVTRGKFQNDSIRHGKEGSPNPTKGALPGKKALEKAATQNLPSNVIVLSDDEDDGK</sequence>
<dbReference type="Gene3D" id="2.60.120.650">
    <property type="entry name" value="Cupin"/>
    <property type="match status" value="1"/>
</dbReference>
<dbReference type="PANTHER" id="PTHR10694">
    <property type="entry name" value="LYSINE-SPECIFIC DEMETHYLASE"/>
    <property type="match status" value="1"/>
</dbReference>
<dbReference type="EMBL" id="JBAMMX010000005">
    <property type="protein sequence ID" value="KAK6940656.1"/>
    <property type="molecule type" value="Genomic_DNA"/>
</dbReference>
<dbReference type="GO" id="GO:0034647">
    <property type="term" value="F:histone H3K4me/H3K4me2/H3K4me3 demethylase activity"/>
    <property type="evidence" value="ECO:0007669"/>
    <property type="project" value="TreeGrafter"/>
</dbReference>
<dbReference type="PROSITE" id="PS51184">
    <property type="entry name" value="JMJC"/>
    <property type="match status" value="1"/>
</dbReference>
<gene>
    <name evidence="4" type="ORF">RJ641_030187</name>
</gene>
<dbReference type="GO" id="GO:0010468">
    <property type="term" value="P:regulation of gene expression"/>
    <property type="evidence" value="ECO:0007669"/>
    <property type="project" value="TreeGrafter"/>
</dbReference>
<organism evidence="4 5">
    <name type="scientific">Dillenia turbinata</name>
    <dbReference type="NCBI Taxonomy" id="194707"/>
    <lineage>
        <taxon>Eukaryota</taxon>
        <taxon>Viridiplantae</taxon>
        <taxon>Streptophyta</taxon>
        <taxon>Embryophyta</taxon>
        <taxon>Tracheophyta</taxon>
        <taxon>Spermatophyta</taxon>
        <taxon>Magnoliopsida</taxon>
        <taxon>eudicotyledons</taxon>
        <taxon>Gunneridae</taxon>
        <taxon>Pentapetalae</taxon>
        <taxon>Dilleniales</taxon>
        <taxon>Dilleniaceae</taxon>
        <taxon>Dillenia</taxon>
    </lineage>
</organism>
<feature type="domain" description="JmjN" evidence="2">
    <location>
        <begin position="146"/>
        <end position="187"/>
    </location>
</feature>
<reference evidence="4 5" key="1">
    <citation type="submission" date="2023-12" db="EMBL/GenBank/DDBJ databases">
        <title>A high-quality genome assembly for Dillenia turbinata (Dilleniales).</title>
        <authorList>
            <person name="Chanderbali A."/>
        </authorList>
    </citation>
    <scope>NUCLEOTIDE SEQUENCE [LARGE SCALE GENOMIC DNA]</scope>
    <source>
        <strain evidence="4">LSX21</strain>
        <tissue evidence="4">Leaf</tissue>
    </source>
</reference>
<dbReference type="SUPFAM" id="SSF51197">
    <property type="entry name" value="Clavaminate synthase-like"/>
    <property type="match status" value="1"/>
</dbReference>
<evidence type="ECO:0000259" key="2">
    <source>
        <dbReference type="PROSITE" id="PS51183"/>
    </source>
</evidence>
<name>A0AAN8W2R5_9MAGN</name>
<dbReference type="PROSITE" id="PS51183">
    <property type="entry name" value="JMJN"/>
    <property type="match status" value="1"/>
</dbReference>
<dbReference type="Pfam" id="PF02375">
    <property type="entry name" value="JmjN"/>
    <property type="match status" value="1"/>
</dbReference>
<evidence type="ECO:0000256" key="1">
    <source>
        <dbReference type="SAM" id="MobiDB-lite"/>
    </source>
</evidence>
<dbReference type="Pfam" id="PF02373">
    <property type="entry name" value="JmjC"/>
    <property type="match status" value="1"/>
</dbReference>
<evidence type="ECO:0000313" key="5">
    <source>
        <dbReference type="Proteomes" id="UP001370490"/>
    </source>
</evidence>
<evidence type="ECO:0000259" key="3">
    <source>
        <dbReference type="PROSITE" id="PS51184"/>
    </source>
</evidence>
<comment type="caution">
    <text evidence="4">The sequence shown here is derived from an EMBL/GenBank/DDBJ whole genome shotgun (WGS) entry which is preliminary data.</text>
</comment>